<accession>A0A2H0TFA4</accession>
<dbReference type="AlphaFoldDB" id="A0A2H0TFA4"/>
<dbReference type="EMBL" id="PFCN01000031">
    <property type="protein sequence ID" value="PIR70237.1"/>
    <property type="molecule type" value="Genomic_DNA"/>
</dbReference>
<evidence type="ECO:0000313" key="1">
    <source>
        <dbReference type="EMBL" id="PIR70237.1"/>
    </source>
</evidence>
<name>A0A2H0TFA4_9BACT</name>
<comment type="caution">
    <text evidence="1">The sequence shown here is derived from an EMBL/GenBank/DDBJ whole genome shotgun (WGS) entry which is preliminary data.</text>
</comment>
<gene>
    <name evidence="1" type="ORF">COU46_02595</name>
</gene>
<evidence type="ECO:0000313" key="2">
    <source>
        <dbReference type="Proteomes" id="UP000229383"/>
    </source>
</evidence>
<sequence length="86" mass="9432">MRRASFTGTKFGGGKIGIGKRAPLESSHHHKSYRTKKYICEFEKQLSNGARTGPEGETPHTIASSELRGKSFSYGVNKNSCFLLAP</sequence>
<proteinExistence type="predicted"/>
<reference evidence="2" key="1">
    <citation type="submission" date="2017-09" db="EMBL/GenBank/DDBJ databases">
        <title>Depth-based differentiation of microbial function through sediment-hosted aquifers and enrichment of novel symbionts in the deep terrestrial subsurface.</title>
        <authorList>
            <person name="Probst A.J."/>
            <person name="Ladd B."/>
            <person name="Jarett J.K."/>
            <person name="Geller-Mcgrath D.E."/>
            <person name="Sieber C.M.K."/>
            <person name="Emerson J.B."/>
            <person name="Anantharaman K."/>
            <person name="Thomas B.C."/>
            <person name="Malmstrom R."/>
            <person name="Stieglmeier M."/>
            <person name="Klingl A."/>
            <person name="Woyke T."/>
            <person name="Ryan C.M."/>
            <person name="Banfield J.F."/>
        </authorList>
    </citation>
    <scope>NUCLEOTIDE SEQUENCE [LARGE SCALE GENOMIC DNA]</scope>
</reference>
<dbReference type="Proteomes" id="UP000229383">
    <property type="component" value="Unassembled WGS sequence"/>
</dbReference>
<organism evidence="1 2">
    <name type="scientific">Candidatus Niyogibacteria bacterium CG10_big_fil_rev_8_21_14_0_10_42_19</name>
    <dbReference type="NCBI Taxonomy" id="1974725"/>
    <lineage>
        <taxon>Bacteria</taxon>
        <taxon>Candidatus Niyogiibacteriota</taxon>
    </lineage>
</organism>
<protein>
    <submittedName>
        <fullName evidence="1">Uncharacterized protein</fullName>
    </submittedName>
</protein>